<keyword evidence="2" id="KW-1185">Reference proteome</keyword>
<dbReference type="AlphaFoldDB" id="A0A430KP41"/>
<gene>
    <name evidence="1" type="ORF">EH243_13445</name>
</gene>
<organism evidence="1 2">
    <name type="scientific">Amphritea opalescens</name>
    <dbReference type="NCBI Taxonomy" id="2490544"/>
    <lineage>
        <taxon>Bacteria</taxon>
        <taxon>Pseudomonadati</taxon>
        <taxon>Pseudomonadota</taxon>
        <taxon>Gammaproteobacteria</taxon>
        <taxon>Oceanospirillales</taxon>
        <taxon>Oceanospirillaceae</taxon>
        <taxon>Amphritea</taxon>
    </lineage>
</organism>
<name>A0A430KP41_9GAMM</name>
<dbReference type="EMBL" id="RQXW01000012">
    <property type="protein sequence ID" value="RTE65240.1"/>
    <property type="molecule type" value="Genomic_DNA"/>
</dbReference>
<comment type="caution">
    <text evidence="1">The sequence shown here is derived from an EMBL/GenBank/DDBJ whole genome shotgun (WGS) entry which is preliminary data.</text>
</comment>
<protein>
    <submittedName>
        <fullName evidence="1">Uncharacterized protein</fullName>
    </submittedName>
</protein>
<dbReference type="RefSeq" id="WP_126159187.1">
    <property type="nucleotide sequence ID" value="NZ_RQXW01000012.1"/>
</dbReference>
<accession>A0A430KP41</accession>
<evidence type="ECO:0000313" key="2">
    <source>
        <dbReference type="Proteomes" id="UP000283087"/>
    </source>
</evidence>
<dbReference type="Proteomes" id="UP000283087">
    <property type="component" value="Unassembled WGS sequence"/>
</dbReference>
<reference evidence="1 2" key="1">
    <citation type="submission" date="2018-11" db="EMBL/GenBank/DDBJ databases">
        <title>The draft genome sequence of Amphritea opalescens ANRC-JH13T.</title>
        <authorList>
            <person name="Fang Z."/>
            <person name="Zhang Y."/>
            <person name="Han X."/>
        </authorList>
    </citation>
    <scope>NUCLEOTIDE SEQUENCE [LARGE SCALE GENOMIC DNA]</scope>
    <source>
        <strain evidence="1 2">ANRC-JH13</strain>
    </source>
</reference>
<evidence type="ECO:0000313" key="1">
    <source>
        <dbReference type="EMBL" id="RTE65240.1"/>
    </source>
</evidence>
<sequence>MLSRIGTVRSSPVPYKMWELPLAAIDIGRTGTVRSSPVPYNTWELPLAAIDVGSYWYGSFLIGTLRK</sequence>
<proteinExistence type="predicted"/>